<gene>
    <name evidence="2" type="ORF">SGN30_27865</name>
</gene>
<dbReference type="GO" id="GO:0043139">
    <property type="term" value="F:5'-3' DNA helicase activity"/>
    <property type="evidence" value="ECO:0007669"/>
    <property type="project" value="InterPro"/>
</dbReference>
<dbReference type="InterPro" id="IPR027032">
    <property type="entry name" value="Twinkle-like"/>
</dbReference>
<dbReference type="PANTHER" id="PTHR12873:SF6">
    <property type="entry name" value="TOPRIM DOMAIN-CONTAINING PROTEIN"/>
    <property type="match status" value="1"/>
</dbReference>
<evidence type="ECO:0000313" key="3">
    <source>
        <dbReference type="Proteomes" id="UP001287445"/>
    </source>
</evidence>
<proteinExistence type="predicted"/>
<keyword evidence="2" id="KW-0067">ATP-binding</keyword>
<dbReference type="SUPFAM" id="SSF52540">
    <property type="entry name" value="P-loop containing nucleoside triphosphate hydrolases"/>
    <property type="match status" value="1"/>
</dbReference>
<dbReference type="PANTHER" id="PTHR12873">
    <property type="entry name" value="T7-LIKE MITOCHONDRIAL DNA HELICASE"/>
    <property type="match status" value="1"/>
</dbReference>
<organism evidence="2 3">
    <name type="scientific">Delftia acidovorans</name>
    <name type="common">Pseudomonas acidovorans</name>
    <name type="synonym">Comamonas acidovorans</name>
    <dbReference type="NCBI Taxonomy" id="80866"/>
    <lineage>
        <taxon>Bacteria</taxon>
        <taxon>Pseudomonadati</taxon>
        <taxon>Pseudomonadota</taxon>
        <taxon>Betaproteobacteria</taxon>
        <taxon>Burkholderiales</taxon>
        <taxon>Comamonadaceae</taxon>
        <taxon>Delftia</taxon>
    </lineage>
</organism>
<comment type="caution">
    <text evidence="2">The sequence shown here is derived from an EMBL/GenBank/DDBJ whole genome shotgun (WGS) entry which is preliminary data.</text>
</comment>
<feature type="domain" description="SF4 helicase" evidence="1">
    <location>
        <begin position="41"/>
        <end position="313"/>
    </location>
</feature>
<evidence type="ECO:0000313" key="2">
    <source>
        <dbReference type="EMBL" id="MDX4957252.1"/>
    </source>
</evidence>
<dbReference type="EMBL" id="JAWWMZ010000016">
    <property type="protein sequence ID" value="MDX4957252.1"/>
    <property type="molecule type" value="Genomic_DNA"/>
</dbReference>
<keyword evidence="2" id="KW-0347">Helicase</keyword>
<sequence length="323" mass="36391">MANVFTPDDVDFAAYERETDAQQKVRPASAWVQELIDRIRNPIRAKQALMPWRKTAELLQFRPGEVTLWGGANGNGKSLVTGQVALSLCGQGERVAIASFEMKPIKTLERMGRQWSGTNPAHPAYAGNADGQRILIDTYEQFRDWTDDKLWLYDQQGTVTTTQVCAVVRYAAVELGVTHFMVDSLMKCVQGEDDYNGQKAFVDELTAIARDHGLHIHLIHHIKKPANEDHKPSKYDMKGSGAITDQVDNVIAVWRNKPKERKREEGLLTPEADVKEPDCLLICDKQRNGEWEGSIGLWFERDSQQFVASHGDEPLILYTPEAS</sequence>
<dbReference type="Pfam" id="PF03796">
    <property type="entry name" value="DnaB_C"/>
    <property type="match status" value="1"/>
</dbReference>
<dbReference type="InterPro" id="IPR007694">
    <property type="entry name" value="DNA_helicase_DnaB-like_C"/>
</dbReference>
<dbReference type="GO" id="GO:0006260">
    <property type="term" value="P:DNA replication"/>
    <property type="evidence" value="ECO:0007669"/>
    <property type="project" value="InterPro"/>
</dbReference>
<dbReference type="AlphaFoldDB" id="A0AAJ2VFU2"/>
<dbReference type="Proteomes" id="UP001287445">
    <property type="component" value="Unassembled WGS sequence"/>
</dbReference>
<dbReference type="RefSeq" id="WP_319076717.1">
    <property type="nucleotide sequence ID" value="NZ_JAWWMZ010000016.1"/>
</dbReference>
<dbReference type="Gene3D" id="3.40.50.300">
    <property type="entry name" value="P-loop containing nucleotide triphosphate hydrolases"/>
    <property type="match status" value="1"/>
</dbReference>
<keyword evidence="2" id="KW-0547">Nucleotide-binding</keyword>
<evidence type="ECO:0000259" key="1">
    <source>
        <dbReference type="PROSITE" id="PS51199"/>
    </source>
</evidence>
<dbReference type="PROSITE" id="PS51199">
    <property type="entry name" value="SF4_HELICASE"/>
    <property type="match status" value="1"/>
</dbReference>
<accession>A0AAJ2VFU2</accession>
<dbReference type="GO" id="GO:0005524">
    <property type="term" value="F:ATP binding"/>
    <property type="evidence" value="ECO:0007669"/>
    <property type="project" value="InterPro"/>
</dbReference>
<reference evidence="2" key="1">
    <citation type="submission" date="2023-11" db="EMBL/GenBank/DDBJ databases">
        <title>Identification and selenium tolerance of Delftia acidovorans R3-25.</title>
        <authorList>
            <person name="Zhang S."/>
            <person name="Liu Y."/>
            <person name="Guo Y."/>
        </authorList>
    </citation>
    <scope>NUCLEOTIDE SEQUENCE</scope>
    <source>
        <strain evidence="2">R3-25</strain>
    </source>
</reference>
<dbReference type="GO" id="GO:0003697">
    <property type="term" value="F:single-stranded DNA binding"/>
    <property type="evidence" value="ECO:0007669"/>
    <property type="project" value="InterPro"/>
</dbReference>
<name>A0AAJ2VFU2_DELAC</name>
<protein>
    <submittedName>
        <fullName evidence="2">DnaB-like helicase C-terminal domain-containing protein</fullName>
    </submittedName>
</protein>
<dbReference type="InterPro" id="IPR027417">
    <property type="entry name" value="P-loop_NTPase"/>
</dbReference>
<keyword evidence="2" id="KW-0378">Hydrolase</keyword>